<evidence type="ECO:0000313" key="12">
    <source>
        <dbReference type="Proteomes" id="UP000062475"/>
    </source>
</evidence>
<evidence type="ECO:0000313" key="10">
    <source>
        <dbReference type="Proteomes" id="UP000061362"/>
    </source>
</evidence>
<dbReference type="OMA" id="CSGWRAK"/>
<feature type="domain" description="Metallo-beta-lactamase" evidence="1">
    <location>
        <begin position="24"/>
        <end position="247"/>
    </location>
</feature>
<dbReference type="GO" id="GO:0016740">
    <property type="term" value="F:transferase activity"/>
    <property type="evidence" value="ECO:0007669"/>
    <property type="project" value="TreeGrafter"/>
</dbReference>
<dbReference type="Proteomes" id="UP000062398">
    <property type="component" value="Chromosome"/>
</dbReference>
<dbReference type="Pfam" id="PF00753">
    <property type="entry name" value="Lactamase_B"/>
    <property type="match status" value="1"/>
</dbReference>
<dbReference type="PANTHER" id="PTHR13754:SF18">
    <property type="entry name" value="7,8-DIHYDROPTERIN-6-METHYL-4-(BETA-D-RIBOFURANOSYL)-AMINOBENZENE-5'-PHOSPHATE SYNTHASE"/>
    <property type="match status" value="1"/>
</dbReference>
<dbReference type="OrthoDB" id="7773at2157"/>
<dbReference type="RefSeq" id="WP_012021184.1">
    <property type="nucleotide sequence ID" value="NZ_AP019770.1"/>
</dbReference>
<reference evidence="2 8" key="1">
    <citation type="journal article" date="2014" name="J. Bacteriol.">
        <title>Role of an Archaeal PitA Transporter in the Copper and Arsenic Resistance of Metallosphaera sedula, an Extreme Thermoacidophile.</title>
        <authorList>
            <person name="McCarthy S."/>
            <person name="Ai C."/>
            <person name="Wheaton G."/>
            <person name="Tevatia R."/>
            <person name="Eckrich V."/>
            <person name="Kelly R."/>
            <person name="Blum P."/>
        </authorList>
    </citation>
    <scope>NUCLEOTIDE SEQUENCE [LARGE SCALE GENOMIC DNA]</scope>
    <source>
        <strain evidence="2 8">CuR1</strain>
    </source>
</reference>
<proteinExistence type="predicted"/>
<accession>A0A088E6J7</accession>
<dbReference type="EMBL" id="CP008822">
    <property type="protein sequence ID" value="AIM27382.1"/>
    <property type="molecule type" value="Genomic_DNA"/>
</dbReference>
<dbReference type="PATRIC" id="fig|43687.5.peg.1348"/>
<dbReference type="Proteomes" id="UP000068832">
    <property type="component" value="Chromosome"/>
</dbReference>
<dbReference type="EMBL" id="CP012175">
    <property type="protein sequence ID" value="AKV80998.1"/>
    <property type="molecule type" value="Genomic_DNA"/>
</dbReference>
<dbReference type="SMART" id="SM00849">
    <property type="entry name" value="Lactamase_B"/>
    <property type="match status" value="1"/>
</dbReference>
<dbReference type="EMBL" id="CP012172">
    <property type="protein sequence ID" value="AKV74262.1"/>
    <property type="molecule type" value="Genomic_DNA"/>
</dbReference>
<dbReference type="Proteomes" id="UP000062475">
    <property type="component" value="Chromosome"/>
</dbReference>
<dbReference type="Proteomes" id="UP000029084">
    <property type="component" value="Chromosome"/>
</dbReference>
<dbReference type="InterPro" id="IPR001279">
    <property type="entry name" value="Metallo-B-lactamas"/>
</dbReference>
<dbReference type="Gene3D" id="3.60.15.10">
    <property type="entry name" value="Ribonuclease Z/Hydroxyacylglutathione hydrolase-like"/>
    <property type="match status" value="1"/>
</dbReference>
<dbReference type="GeneID" id="91755732"/>
<evidence type="ECO:0000313" key="7">
    <source>
        <dbReference type="EMBL" id="AKV83239.1"/>
    </source>
</evidence>
<sequence>MELKITVLSDNFSSTVIPPLLGEWGFSALVEYQGVKVLFDVGNSGIPVLHNASLLGLDLTQVDYVVLSHGHRDHTGGLGNPKLLKKLRGKMVIAHPGVFERKLLNWSGKLQDISIPLTREEMEKEFSLVLTKSPLEFVDGLVFSGEVKRFGFPQYTGGLFRIDGGVTQDNMEDDASLYIKTGQGAVAVTGCGHAGVLNIVRDLKEKVKPEEIQAVLGGFHLLSSPREHVEEVFSSLLKESKRIGPAHCSGNLVKSLAQNQKVFVDMGVGKTFKLT</sequence>
<dbReference type="PANTHER" id="PTHR13754">
    <property type="entry name" value="METALLO-BETA-LACTAMASE SUPERFAMILY PROTEIN"/>
    <property type="match status" value="1"/>
</dbReference>
<dbReference type="EMBL" id="CP012176">
    <property type="protein sequence ID" value="AKV83239.1"/>
    <property type="molecule type" value="Genomic_DNA"/>
</dbReference>
<dbReference type="InterPro" id="IPR052926">
    <property type="entry name" value="Metallo-beta-lactamase_dom"/>
</dbReference>
<evidence type="ECO:0000313" key="11">
    <source>
        <dbReference type="Proteomes" id="UP000062398"/>
    </source>
</evidence>
<evidence type="ECO:0000313" key="3">
    <source>
        <dbReference type="EMBL" id="AKV74262.1"/>
    </source>
</evidence>
<evidence type="ECO:0000313" key="9">
    <source>
        <dbReference type="Proteomes" id="UP000056255"/>
    </source>
</evidence>
<dbReference type="Proteomes" id="UP000061362">
    <property type="component" value="Chromosome"/>
</dbReference>
<evidence type="ECO:0000313" key="2">
    <source>
        <dbReference type="EMBL" id="AIM27382.1"/>
    </source>
</evidence>
<dbReference type="InterPro" id="IPR036866">
    <property type="entry name" value="RibonucZ/Hydroxyglut_hydro"/>
</dbReference>
<dbReference type="InterPro" id="IPR041712">
    <property type="entry name" value="DHPS-like_MBL-fold"/>
</dbReference>
<evidence type="ECO:0000313" key="13">
    <source>
        <dbReference type="Proteomes" id="UP000068832"/>
    </source>
</evidence>
<dbReference type="AlphaFoldDB" id="A0A088E6J7"/>
<evidence type="ECO:0000313" key="5">
    <source>
        <dbReference type="EMBL" id="AKV78753.1"/>
    </source>
</evidence>
<organism evidence="2 8">
    <name type="scientific">Metallosphaera sedula</name>
    <dbReference type="NCBI Taxonomy" id="43687"/>
    <lineage>
        <taxon>Archaea</taxon>
        <taxon>Thermoproteota</taxon>
        <taxon>Thermoprotei</taxon>
        <taxon>Sulfolobales</taxon>
        <taxon>Sulfolobaceae</taxon>
        <taxon>Metallosphaera</taxon>
    </lineage>
</organism>
<evidence type="ECO:0000313" key="6">
    <source>
        <dbReference type="EMBL" id="AKV80998.1"/>
    </source>
</evidence>
<gene>
    <name evidence="2" type="ORF">HA72_1236</name>
    <name evidence="3" type="ORF">MsedA_1256</name>
    <name evidence="4" type="ORF">MsedB_1258</name>
    <name evidence="5" type="ORF">MsedC_1256</name>
    <name evidence="6" type="ORF">MsedD_1257</name>
    <name evidence="7" type="ORF">MsedE_1260</name>
</gene>
<dbReference type="EMBL" id="CP012174">
    <property type="protein sequence ID" value="AKV78753.1"/>
    <property type="molecule type" value="Genomic_DNA"/>
</dbReference>
<dbReference type="Proteomes" id="UP000056255">
    <property type="component" value="Chromosome"/>
</dbReference>
<dbReference type="EMBL" id="CP012173">
    <property type="protein sequence ID" value="AKV76501.1"/>
    <property type="molecule type" value="Genomic_DNA"/>
</dbReference>
<reference evidence="7 9" key="3">
    <citation type="submission" date="2015-07" db="EMBL/GenBank/DDBJ databases">
        <title>Physiological, transcriptional responses and genome re-sequencing of acid resistant extremely thermoacidophilic Metallosphaera sedula SARC-M1.</title>
        <authorList>
            <person name="Ai C."/>
            <person name="McCarthy S."/>
            <person name="Eckrich V."/>
            <person name="Rudrappa D."/>
            <person name="Qiu G."/>
            <person name="Blum P."/>
        </authorList>
    </citation>
    <scope>NUCLEOTIDE SEQUENCE [LARGE SCALE GENOMIC DNA]</scope>
    <source>
        <strain evidence="7 9">SARC-M1</strain>
    </source>
</reference>
<reference evidence="10 11" key="2">
    <citation type="journal article" date="2015" name="Genome Announc.">
        <title>Complete Genome Sequences of Evolved Arsenate-Resistant Metallosphaera sedula Strains.</title>
        <authorList>
            <person name="Ai C."/>
            <person name="McCarthy S."/>
            <person name="Schackwitz W."/>
            <person name="Martin J."/>
            <person name="Lipzen A."/>
            <person name="Blum P."/>
        </authorList>
    </citation>
    <scope>NUCLEOTIDE SEQUENCE [LARGE SCALE GENOMIC DNA]</scope>
    <source>
        <strain evidence="5 11">ARS120-1</strain>
        <strain evidence="6 10">ARS120-2</strain>
        <strain evidence="3 13">ARS50-1</strain>
        <strain evidence="4 12">ARS50-2</strain>
    </source>
</reference>
<dbReference type="SUPFAM" id="SSF56281">
    <property type="entry name" value="Metallo-hydrolase/oxidoreductase"/>
    <property type="match status" value="1"/>
</dbReference>
<protein>
    <submittedName>
        <fullName evidence="2 3">Beta-lactamase</fullName>
    </submittedName>
</protein>
<dbReference type="CDD" id="cd07713">
    <property type="entry name" value="DHPS-like_MBL-fold"/>
    <property type="match status" value="1"/>
</dbReference>
<evidence type="ECO:0000259" key="1">
    <source>
        <dbReference type="SMART" id="SM00849"/>
    </source>
</evidence>
<evidence type="ECO:0000313" key="4">
    <source>
        <dbReference type="EMBL" id="AKV76501.1"/>
    </source>
</evidence>
<evidence type="ECO:0000313" key="8">
    <source>
        <dbReference type="Proteomes" id="UP000029084"/>
    </source>
</evidence>
<name>A0A088E6J7_9CREN</name>